<reference evidence="3" key="1">
    <citation type="journal article" date="2019" name="Int. J. Syst. Evol. Microbiol.">
        <title>The Global Catalogue of Microorganisms (GCM) 10K type strain sequencing project: providing services to taxonomists for standard genome sequencing and annotation.</title>
        <authorList>
            <consortium name="The Broad Institute Genomics Platform"/>
            <consortium name="The Broad Institute Genome Sequencing Center for Infectious Disease"/>
            <person name="Wu L."/>
            <person name="Ma J."/>
        </authorList>
    </citation>
    <scope>NUCLEOTIDE SEQUENCE [LARGE SCALE GENOMIC DNA]</scope>
    <source>
        <strain evidence="3">JCM 16117</strain>
    </source>
</reference>
<protein>
    <recommendedName>
        <fullName evidence="1">RelA/SpoT domain-containing protein</fullName>
    </recommendedName>
</protein>
<proteinExistence type="predicted"/>
<accession>A0ABP5Q601</accession>
<dbReference type="CDD" id="cd05399">
    <property type="entry name" value="NT_Rel-Spo_like"/>
    <property type="match status" value="1"/>
</dbReference>
<gene>
    <name evidence="2" type="ORF">GCM10009851_08780</name>
</gene>
<dbReference type="SMART" id="SM00954">
    <property type="entry name" value="RelA_SpoT"/>
    <property type="match status" value="1"/>
</dbReference>
<evidence type="ECO:0000259" key="1">
    <source>
        <dbReference type="SMART" id="SM00954"/>
    </source>
</evidence>
<dbReference type="InterPro" id="IPR007685">
    <property type="entry name" value="RelA_SpoT"/>
</dbReference>
<organism evidence="2 3">
    <name type="scientific">Herbiconiux moechotypicola</name>
    <dbReference type="NCBI Taxonomy" id="637393"/>
    <lineage>
        <taxon>Bacteria</taxon>
        <taxon>Bacillati</taxon>
        <taxon>Actinomycetota</taxon>
        <taxon>Actinomycetes</taxon>
        <taxon>Micrococcales</taxon>
        <taxon>Microbacteriaceae</taxon>
        <taxon>Herbiconiux</taxon>
    </lineage>
</organism>
<feature type="domain" description="RelA/SpoT" evidence="1">
    <location>
        <begin position="66"/>
        <end position="177"/>
    </location>
</feature>
<evidence type="ECO:0000313" key="3">
    <source>
        <dbReference type="Proteomes" id="UP001500929"/>
    </source>
</evidence>
<dbReference type="Gene3D" id="3.30.460.10">
    <property type="entry name" value="Beta Polymerase, domain 2"/>
    <property type="match status" value="1"/>
</dbReference>
<evidence type="ECO:0000313" key="2">
    <source>
        <dbReference type="EMBL" id="GAA2226944.1"/>
    </source>
</evidence>
<dbReference type="Pfam" id="PF04607">
    <property type="entry name" value="RelA_SpoT"/>
    <property type="match status" value="1"/>
</dbReference>
<dbReference type="InterPro" id="IPR043519">
    <property type="entry name" value="NT_sf"/>
</dbReference>
<dbReference type="Proteomes" id="UP001500929">
    <property type="component" value="Unassembled WGS sequence"/>
</dbReference>
<name>A0ABP5Q601_9MICO</name>
<dbReference type="EMBL" id="BAAAQY010000002">
    <property type="protein sequence ID" value="GAA2226944.1"/>
    <property type="molecule type" value="Genomic_DNA"/>
</dbReference>
<sequence>MTRPWSDSQLRRLGTCLKHDREVPATLPNYVDVMLWYNELAASVQKSIRDLDWSSLLDTRTPNITSRGKTRDTLVQKLRREESIPLHRVQDIAGVRFEADMTLDEQMAVAVAIAGVFGLRPESEYIHDLRDAHHSGYRAVHVWIQTTGRVEVQVRTTLQGEWANMYERAADVLGRGIRYGQVPREEPARTLVEQLQELSYDRVRSIERQRNEIHLLELNIAQKQKTPRAEAFFRSGSDEEAGGSLESLRATVLQMQHELRTQINAMERAFAGMRHEGEG</sequence>
<keyword evidence="3" id="KW-1185">Reference proteome</keyword>
<comment type="caution">
    <text evidence="2">The sequence shown here is derived from an EMBL/GenBank/DDBJ whole genome shotgun (WGS) entry which is preliminary data.</text>
</comment>
<dbReference type="RefSeq" id="WP_259478189.1">
    <property type="nucleotide sequence ID" value="NZ_BAAAQY010000002.1"/>
</dbReference>
<dbReference type="SUPFAM" id="SSF81301">
    <property type="entry name" value="Nucleotidyltransferase"/>
    <property type="match status" value="1"/>
</dbReference>